<dbReference type="AlphaFoldDB" id="X1CWV8"/>
<name>X1CWV8_9ZZZZ</name>
<dbReference type="GO" id="GO:0004540">
    <property type="term" value="F:RNA nuclease activity"/>
    <property type="evidence" value="ECO:0007669"/>
    <property type="project" value="InterPro"/>
</dbReference>
<dbReference type="InterPro" id="IPR047140">
    <property type="entry name" value="LabA"/>
</dbReference>
<accession>X1CWV8</accession>
<evidence type="ECO:0000313" key="2">
    <source>
        <dbReference type="EMBL" id="GAH00540.1"/>
    </source>
</evidence>
<dbReference type="EMBL" id="BART01025409">
    <property type="protein sequence ID" value="GAH00540.1"/>
    <property type="molecule type" value="Genomic_DNA"/>
</dbReference>
<comment type="caution">
    <text evidence="2">The sequence shown here is derived from an EMBL/GenBank/DDBJ whole genome shotgun (WGS) entry which is preliminary data.</text>
</comment>
<sequence>PRNPDPDKQRFCEFLKFVGYHVVSLPLREVTTYEDGIPQQKLIEKGLDCEIVYDMVKLSQEGHYDTFILVAGDEDYARTIKRIQQETATKVELAFFDGNGCSNKLRKEASKFIDLQSIKEEIKRNYINTSSSFIPETVAAL</sequence>
<feature type="domain" description="NYN" evidence="1">
    <location>
        <begin position="5"/>
        <end position="115"/>
    </location>
</feature>
<dbReference type="PANTHER" id="PTHR35458:SF8">
    <property type="entry name" value="SLR0650 PROTEIN"/>
    <property type="match status" value="1"/>
</dbReference>
<protein>
    <recommendedName>
        <fullName evidence="1">NYN domain-containing protein</fullName>
    </recommendedName>
</protein>
<evidence type="ECO:0000259" key="1">
    <source>
        <dbReference type="Pfam" id="PF01936"/>
    </source>
</evidence>
<organism evidence="2">
    <name type="scientific">marine sediment metagenome</name>
    <dbReference type="NCBI Taxonomy" id="412755"/>
    <lineage>
        <taxon>unclassified sequences</taxon>
        <taxon>metagenomes</taxon>
        <taxon>ecological metagenomes</taxon>
    </lineage>
</organism>
<dbReference type="Gene3D" id="3.40.50.1010">
    <property type="entry name" value="5'-nuclease"/>
    <property type="match status" value="1"/>
</dbReference>
<dbReference type="InterPro" id="IPR021139">
    <property type="entry name" value="NYN"/>
</dbReference>
<reference evidence="2" key="1">
    <citation type="journal article" date="2014" name="Front. Microbiol.">
        <title>High frequency of phylogenetically diverse reductive dehalogenase-homologous genes in deep subseafloor sedimentary metagenomes.</title>
        <authorList>
            <person name="Kawai M."/>
            <person name="Futagami T."/>
            <person name="Toyoda A."/>
            <person name="Takaki Y."/>
            <person name="Nishi S."/>
            <person name="Hori S."/>
            <person name="Arai W."/>
            <person name="Tsubouchi T."/>
            <person name="Morono Y."/>
            <person name="Uchiyama I."/>
            <person name="Ito T."/>
            <person name="Fujiyama A."/>
            <person name="Inagaki F."/>
            <person name="Takami H."/>
        </authorList>
    </citation>
    <scope>NUCLEOTIDE SEQUENCE</scope>
    <source>
        <strain evidence="2">Expedition CK06-06</strain>
    </source>
</reference>
<feature type="non-terminal residue" evidence="2">
    <location>
        <position position="1"/>
    </location>
</feature>
<proteinExistence type="predicted"/>
<dbReference type="PANTHER" id="PTHR35458">
    <property type="entry name" value="SLR0755 PROTEIN"/>
    <property type="match status" value="1"/>
</dbReference>
<dbReference type="Pfam" id="PF01936">
    <property type="entry name" value="NYN"/>
    <property type="match status" value="1"/>
</dbReference>
<gene>
    <name evidence="2" type="ORF">S01H4_45612</name>
</gene>